<keyword evidence="5" id="KW-1185">Reference proteome</keyword>
<dbReference type="Proteomes" id="UP001232973">
    <property type="component" value="Unassembled WGS sequence"/>
</dbReference>
<sequence length="315" mass="35529">MLAVSDLKPRTLRILSMLIEQSHPVTTGVLADHFGVTQRSIRYDLDEIEQVCADVGVTLVRRRNGVRLEGDNQAKARLAEVVCSGRALVSKTHASEQRLHRLLAILLFQDEPVLVKQLEDVLKASPRTVYMDMDRAETWLDNAGLKLIRKRHYGAKVEGPELLRRHAALRLIRENASPDSLNKPGPIQVRHIDELILSCLADMRRITNVLSATDTTTRPPRVNCEEFIVVVAIQLARMKVHGFTSFTKSQLKQLVDTEEYAKARENFRIAQPAAVDREMNKLLKNIAPYLVATIDGGLRTGSDNPHQGRERRLTE</sequence>
<dbReference type="PANTHER" id="PTHR30185:SF18">
    <property type="entry name" value="TRANSCRIPTIONAL REGULATOR MTLR"/>
    <property type="match status" value="1"/>
</dbReference>
<dbReference type="InterPro" id="IPR013196">
    <property type="entry name" value="HTH_11"/>
</dbReference>
<proteinExistence type="predicted"/>
<dbReference type="PANTHER" id="PTHR30185">
    <property type="entry name" value="CRYPTIC BETA-GLUCOSIDE BGL OPERON ANTITERMINATOR"/>
    <property type="match status" value="1"/>
</dbReference>
<evidence type="ECO:0000259" key="3">
    <source>
        <dbReference type="Pfam" id="PF08279"/>
    </source>
</evidence>
<dbReference type="Pfam" id="PF08279">
    <property type="entry name" value="HTH_11"/>
    <property type="match status" value="1"/>
</dbReference>
<dbReference type="RefSeq" id="WP_274456997.1">
    <property type="nucleotide sequence ID" value="NZ_CP067097.1"/>
</dbReference>
<accession>A0ABT9XHW0</accession>
<feature type="domain" description="Helix-turn-helix type 11" evidence="3">
    <location>
        <begin position="10"/>
        <end position="55"/>
    </location>
</feature>
<reference evidence="4 5" key="1">
    <citation type="submission" date="2023-07" db="EMBL/GenBank/DDBJ databases">
        <title>Genomic Encyclopedia of Type Strains, Phase IV (KMG-IV): sequencing the most valuable type-strain genomes for metagenomic binning, comparative biology and taxonomic classification.</title>
        <authorList>
            <person name="Goeker M."/>
        </authorList>
    </citation>
    <scope>NUCLEOTIDE SEQUENCE [LARGE SCALE GENOMIC DNA]</scope>
    <source>
        <strain evidence="4 5">DSM 4006</strain>
    </source>
</reference>
<dbReference type="InterPro" id="IPR036390">
    <property type="entry name" value="WH_DNA-bd_sf"/>
</dbReference>
<evidence type="ECO:0000256" key="1">
    <source>
        <dbReference type="ARBA" id="ARBA00023015"/>
    </source>
</evidence>
<protein>
    <submittedName>
        <fullName evidence="4">Chromosome segregation and condensation protein ScpB</fullName>
    </submittedName>
</protein>
<keyword evidence="1" id="KW-0805">Transcription regulation</keyword>
<organism evidence="4 5">
    <name type="scientific">Alicyclobacillus cycloheptanicus</name>
    <dbReference type="NCBI Taxonomy" id="1457"/>
    <lineage>
        <taxon>Bacteria</taxon>
        <taxon>Bacillati</taxon>
        <taxon>Bacillota</taxon>
        <taxon>Bacilli</taxon>
        <taxon>Bacillales</taxon>
        <taxon>Alicyclobacillaceae</taxon>
        <taxon>Alicyclobacillus</taxon>
    </lineage>
</organism>
<keyword evidence="2" id="KW-0804">Transcription</keyword>
<evidence type="ECO:0000313" key="5">
    <source>
        <dbReference type="Proteomes" id="UP001232973"/>
    </source>
</evidence>
<dbReference type="Gene3D" id="1.10.10.10">
    <property type="entry name" value="Winged helix-like DNA-binding domain superfamily/Winged helix DNA-binding domain"/>
    <property type="match status" value="2"/>
</dbReference>
<gene>
    <name evidence="4" type="ORF">J2S03_001754</name>
</gene>
<evidence type="ECO:0000313" key="4">
    <source>
        <dbReference type="EMBL" id="MDQ0189891.1"/>
    </source>
</evidence>
<name>A0ABT9XHW0_9BACL</name>
<comment type="caution">
    <text evidence="4">The sequence shown here is derived from an EMBL/GenBank/DDBJ whole genome shotgun (WGS) entry which is preliminary data.</text>
</comment>
<dbReference type="InterPro" id="IPR050661">
    <property type="entry name" value="BglG_antiterminators"/>
</dbReference>
<dbReference type="InterPro" id="IPR036388">
    <property type="entry name" value="WH-like_DNA-bd_sf"/>
</dbReference>
<evidence type="ECO:0000256" key="2">
    <source>
        <dbReference type="ARBA" id="ARBA00023163"/>
    </source>
</evidence>
<dbReference type="EMBL" id="JAUSTP010000012">
    <property type="protein sequence ID" value="MDQ0189891.1"/>
    <property type="molecule type" value="Genomic_DNA"/>
</dbReference>
<dbReference type="SUPFAM" id="SSF46785">
    <property type="entry name" value="Winged helix' DNA-binding domain"/>
    <property type="match status" value="1"/>
</dbReference>